<evidence type="ECO:0000313" key="1">
    <source>
        <dbReference type="EMBL" id="OPB80469.1"/>
    </source>
</evidence>
<sequence>MFHSLQIKGGKINHKYRNTNYYNKVAFLTHIQKENQLFIIPRKPDNPNHIILHLSPKTRSIGTILIKFNIWRVRYFIFSKALLLHYF</sequence>
<gene>
    <name evidence="1" type="ORF">BAY32_15730</name>
</gene>
<organism evidence="1 2">
    <name type="scientific">Elizabethkingia ursingii</name>
    <dbReference type="NCBI Taxonomy" id="1756150"/>
    <lineage>
        <taxon>Bacteria</taxon>
        <taxon>Pseudomonadati</taxon>
        <taxon>Bacteroidota</taxon>
        <taxon>Flavobacteriia</taxon>
        <taxon>Flavobacteriales</taxon>
        <taxon>Weeksellaceae</taxon>
        <taxon>Elizabethkingia</taxon>
    </lineage>
</organism>
<name>A0AAJ3TQM9_9FLAO</name>
<dbReference type="EMBL" id="MAIC01000003">
    <property type="protein sequence ID" value="OPB80469.1"/>
    <property type="molecule type" value="Genomic_DNA"/>
</dbReference>
<accession>A0AAJ3TQM9</accession>
<protein>
    <submittedName>
        <fullName evidence="1">Uncharacterized protein</fullName>
    </submittedName>
</protein>
<dbReference type="AlphaFoldDB" id="A0AAJ3TQM9"/>
<dbReference type="Proteomes" id="UP000190816">
    <property type="component" value="Unassembled WGS sequence"/>
</dbReference>
<reference evidence="1 2" key="1">
    <citation type="submission" date="2016-06" db="EMBL/GenBank/DDBJ databases">
        <authorList>
            <person name="Nicholson A.C."/>
        </authorList>
    </citation>
    <scope>NUCLEOTIDE SEQUENCE [LARGE SCALE GENOMIC DNA]</scope>
    <source>
        <strain evidence="1 2">G4123</strain>
    </source>
</reference>
<comment type="caution">
    <text evidence="1">The sequence shown here is derived from an EMBL/GenBank/DDBJ whole genome shotgun (WGS) entry which is preliminary data.</text>
</comment>
<evidence type="ECO:0000313" key="2">
    <source>
        <dbReference type="Proteomes" id="UP000190816"/>
    </source>
</evidence>
<proteinExistence type="predicted"/>